<gene>
    <name evidence="3" type="ORF">SAMN05421807_11519</name>
</gene>
<reference evidence="4" key="1">
    <citation type="submission" date="2016-11" db="EMBL/GenBank/DDBJ databases">
        <authorList>
            <person name="Varghese N."/>
            <person name="Submissions S."/>
        </authorList>
    </citation>
    <scope>NUCLEOTIDE SEQUENCE [LARGE SCALE GENOMIC DNA]</scope>
    <source>
        <strain evidence="4">CGMCC 1.6496</strain>
    </source>
</reference>
<dbReference type="GO" id="GO:0051301">
    <property type="term" value="P:cell division"/>
    <property type="evidence" value="ECO:0007669"/>
    <property type="project" value="UniProtKB-KW"/>
</dbReference>
<keyword evidence="2" id="KW-1133">Transmembrane helix</keyword>
<evidence type="ECO:0000256" key="2">
    <source>
        <dbReference type="SAM" id="Phobius"/>
    </source>
</evidence>
<dbReference type="InterPro" id="IPR039076">
    <property type="entry name" value="DivIC"/>
</dbReference>
<proteinExistence type="predicted"/>
<keyword evidence="1" id="KW-0175">Coiled coil</keyword>
<feature type="transmembrane region" description="Helical" evidence="2">
    <location>
        <begin position="37"/>
        <end position="56"/>
    </location>
</feature>
<organism evidence="3 4">
    <name type="scientific">Virgibacillus chiguensis</name>
    <dbReference type="NCBI Taxonomy" id="411959"/>
    <lineage>
        <taxon>Bacteria</taxon>
        <taxon>Bacillati</taxon>
        <taxon>Bacillota</taxon>
        <taxon>Bacilli</taxon>
        <taxon>Bacillales</taxon>
        <taxon>Bacillaceae</taxon>
        <taxon>Virgibacillus</taxon>
    </lineage>
</organism>
<dbReference type="InterPro" id="IPR007060">
    <property type="entry name" value="FtsL/DivIC"/>
</dbReference>
<keyword evidence="2" id="KW-0812">Transmembrane</keyword>
<keyword evidence="3" id="KW-0132">Cell division</keyword>
<name>A0A1M5W6U4_9BACI</name>
<evidence type="ECO:0000313" key="4">
    <source>
        <dbReference type="Proteomes" id="UP000184079"/>
    </source>
</evidence>
<dbReference type="Pfam" id="PF04977">
    <property type="entry name" value="DivIC"/>
    <property type="match status" value="1"/>
</dbReference>
<keyword evidence="4" id="KW-1185">Reference proteome</keyword>
<dbReference type="PANTHER" id="PTHR40027:SF1">
    <property type="entry name" value="CELL DIVISION PROTEIN DIVIC"/>
    <property type="match status" value="1"/>
</dbReference>
<feature type="coiled-coil region" evidence="1">
    <location>
        <begin position="62"/>
        <end position="96"/>
    </location>
</feature>
<sequence length="126" mass="15017">MTTGKQSVRKLDSNYMQQYDAYVERQNRKKRRLIRRLVLFGVITLVILGGMTTYHIQQRSLHAEKTDEYENLQAELADLKKEQKNLKQETERLKNEDYVLEIARTNYFLSKEGELIFKVPDKEPSY</sequence>
<evidence type="ECO:0000313" key="3">
    <source>
        <dbReference type="EMBL" id="SHH83196.1"/>
    </source>
</evidence>
<keyword evidence="3" id="KW-0131">Cell cycle</keyword>
<protein>
    <submittedName>
        <fullName evidence="3">Cell division protein DivIC</fullName>
    </submittedName>
</protein>
<evidence type="ECO:0000256" key="1">
    <source>
        <dbReference type="SAM" id="Coils"/>
    </source>
</evidence>
<dbReference type="OrthoDB" id="2991180at2"/>
<dbReference type="PANTHER" id="PTHR40027">
    <property type="entry name" value="CELL DIVISION PROTEIN DIVIC"/>
    <property type="match status" value="1"/>
</dbReference>
<accession>A0A1M5W6U4</accession>
<dbReference type="Proteomes" id="UP000184079">
    <property type="component" value="Unassembled WGS sequence"/>
</dbReference>
<dbReference type="AlphaFoldDB" id="A0A1M5W6U4"/>
<keyword evidence="2" id="KW-0472">Membrane</keyword>
<dbReference type="RefSeq" id="WP_121641177.1">
    <property type="nucleotide sequence ID" value="NZ_FQXD01000015.1"/>
</dbReference>
<dbReference type="EMBL" id="FQXD01000015">
    <property type="protein sequence ID" value="SHH83196.1"/>
    <property type="molecule type" value="Genomic_DNA"/>
</dbReference>